<reference evidence="2 3" key="1">
    <citation type="submission" date="2024-03" db="EMBL/GenBank/DDBJ databases">
        <title>The genome assembly and annotation of the cricket Gryllus longicercus Weissman &amp; Gray.</title>
        <authorList>
            <person name="Szrajer S."/>
            <person name="Gray D."/>
            <person name="Ylla G."/>
        </authorList>
    </citation>
    <scope>NUCLEOTIDE SEQUENCE [LARGE SCALE GENOMIC DNA]</scope>
    <source>
        <strain evidence="2">DAG 2021-001</strain>
        <tissue evidence="2">Whole body minus gut</tissue>
    </source>
</reference>
<name>A0AAN9V5K8_9ORTH</name>
<feature type="compositionally biased region" description="Low complexity" evidence="1">
    <location>
        <begin position="21"/>
        <end position="44"/>
    </location>
</feature>
<protein>
    <submittedName>
        <fullName evidence="2">Uncharacterized protein</fullName>
    </submittedName>
</protein>
<evidence type="ECO:0000313" key="2">
    <source>
        <dbReference type="EMBL" id="KAK7792034.1"/>
    </source>
</evidence>
<gene>
    <name evidence="2" type="ORF">R5R35_014604</name>
</gene>
<dbReference type="AlphaFoldDB" id="A0AAN9V5K8"/>
<dbReference type="EMBL" id="JAZDUA010000478">
    <property type="protein sequence ID" value="KAK7792034.1"/>
    <property type="molecule type" value="Genomic_DNA"/>
</dbReference>
<dbReference type="InterPro" id="IPR052943">
    <property type="entry name" value="TMTC_O-mannosyl-trnsfr"/>
</dbReference>
<evidence type="ECO:0000256" key="1">
    <source>
        <dbReference type="SAM" id="MobiDB-lite"/>
    </source>
</evidence>
<dbReference type="PANTHER" id="PTHR44809">
    <property type="match status" value="1"/>
</dbReference>
<proteinExistence type="predicted"/>
<comment type="caution">
    <text evidence="2">The sequence shown here is derived from an EMBL/GenBank/DDBJ whole genome shotgun (WGS) entry which is preliminary data.</text>
</comment>
<feature type="region of interest" description="Disordered" evidence="1">
    <location>
        <begin position="1"/>
        <end position="49"/>
    </location>
</feature>
<sequence length="128" mass="13448">MRSMPGADTQQRARAHRRGPARPARPNAPAAGPAAQAAAAAAATARDHPDKGCGGRVYLAVAAVACSCYLNALHGDFVHDDIPAVTRNRDVVGAGPLADVFRDDFWGTPMADAASHKSYRPLTTLTFR</sequence>
<dbReference type="PANTHER" id="PTHR44809:SF1">
    <property type="entry name" value="PROTEIN O-MANNOSYL-TRANSFERASE TMTC1"/>
    <property type="match status" value="1"/>
</dbReference>
<organism evidence="2 3">
    <name type="scientific">Gryllus longicercus</name>
    <dbReference type="NCBI Taxonomy" id="2509291"/>
    <lineage>
        <taxon>Eukaryota</taxon>
        <taxon>Metazoa</taxon>
        <taxon>Ecdysozoa</taxon>
        <taxon>Arthropoda</taxon>
        <taxon>Hexapoda</taxon>
        <taxon>Insecta</taxon>
        <taxon>Pterygota</taxon>
        <taxon>Neoptera</taxon>
        <taxon>Polyneoptera</taxon>
        <taxon>Orthoptera</taxon>
        <taxon>Ensifera</taxon>
        <taxon>Gryllidea</taxon>
        <taxon>Grylloidea</taxon>
        <taxon>Gryllidae</taxon>
        <taxon>Gryllinae</taxon>
        <taxon>Gryllus</taxon>
    </lineage>
</organism>
<evidence type="ECO:0000313" key="3">
    <source>
        <dbReference type="Proteomes" id="UP001378592"/>
    </source>
</evidence>
<dbReference type="Proteomes" id="UP001378592">
    <property type="component" value="Unassembled WGS sequence"/>
</dbReference>
<accession>A0AAN9V5K8</accession>
<keyword evidence="3" id="KW-1185">Reference proteome</keyword>